<name>A0A8D8WEB5_9HEMI</name>
<feature type="signal peptide" evidence="2">
    <location>
        <begin position="1"/>
        <end position="26"/>
    </location>
</feature>
<dbReference type="AlphaFoldDB" id="A0A8D8WEB5"/>
<accession>A0A8D8WEB5</accession>
<organism evidence="3">
    <name type="scientific">Cacopsylla melanoneura</name>
    <dbReference type="NCBI Taxonomy" id="428564"/>
    <lineage>
        <taxon>Eukaryota</taxon>
        <taxon>Metazoa</taxon>
        <taxon>Ecdysozoa</taxon>
        <taxon>Arthropoda</taxon>
        <taxon>Hexapoda</taxon>
        <taxon>Insecta</taxon>
        <taxon>Pterygota</taxon>
        <taxon>Neoptera</taxon>
        <taxon>Paraneoptera</taxon>
        <taxon>Hemiptera</taxon>
        <taxon>Sternorrhyncha</taxon>
        <taxon>Psylloidea</taxon>
        <taxon>Psyllidae</taxon>
        <taxon>Psyllinae</taxon>
        <taxon>Cacopsylla</taxon>
    </lineage>
</organism>
<feature type="region of interest" description="Disordered" evidence="1">
    <location>
        <begin position="210"/>
        <end position="230"/>
    </location>
</feature>
<sequence length="689" mass="81559">MKDVLQNVQQLCLVFLLSLSQSLVHSDERLPPDHDHDERRSDLEKIVPDGPEVGFTTLCYEDIPPLSIDVDGAPGVGPVVYGSASDLEDSEHNPLDDEVKKLREEFFKKHRKQTGEPEQKQNKDEVKNIEKHEIHHGADKEAAVKCERVQKTLGELYNKLNAAHDLMNEDLKNEELKGNHIVKQHWNAQDDDLHAKNEQLHQHWNGEKINKQKNQGQEWTPFPKEPGHRNDELQRKVHDEIYDDPNPDVDAIKKNDIHLKKNDKADLQMNRNIQINLKQFQDEEKVIKYNANNVDAIKKNDFHLKKDDKTDMKMESNIQINLKNLQVDEKAIKNNRHKFRNLKNLLNLREKLDSKDNLKLYRKLMDIELRETTNPHQHDELRGPACELKKRNWFRMSKEHRIQVLEHILNGGRIKNGMWTKEWEKIPDKSGTFQSSEYSCESMSIQYPHPDPKKRRTPAVSTATPKAKNVKLDKNPLERDTMRINQNFNCAIKQSNENLKNIMKNNDKLMKYKRAKRNVISTKRRRRSGSNKTTEIYWDVDGRFRDIDVLERERNEFDAAEANETQPFWIHDDGYRPNTAKKFRPRPPLRYNRYPKEPLDYGSYDKSYYWRYMTELVTGATFPKDWYDIMPTPKDPSTKEIVDACRENFTTSECFQYPDISRLRDTKERRFMKKYYTKKYSDLEEEDEE</sequence>
<evidence type="ECO:0000313" key="3">
    <source>
        <dbReference type="EMBL" id="CAG6657107.1"/>
    </source>
</evidence>
<feature type="region of interest" description="Disordered" evidence="1">
    <location>
        <begin position="446"/>
        <end position="466"/>
    </location>
</feature>
<evidence type="ECO:0000256" key="2">
    <source>
        <dbReference type="SAM" id="SignalP"/>
    </source>
</evidence>
<keyword evidence="2" id="KW-0732">Signal</keyword>
<dbReference type="EMBL" id="HBUF01187264">
    <property type="protein sequence ID" value="CAG6657107.1"/>
    <property type="molecule type" value="Transcribed_RNA"/>
</dbReference>
<evidence type="ECO:0000256" key="1">
    <source>
        <dbReference type="SAM" id="MobiDB-lite"/>
    </source>
</evidence>
<proteinExistence type="predicted"/>
<protein>
    <submittedName>
        <fullName evidence="3">Uncharacterized protein</fullName>
    </submittedName>
</protein>
<reference evidence="3" key="1">
    <citation type="submission" date="2021-05" db="EMBL/GenBank/DDBJ databases">
        <authorList>
            <person name="Alioto T."/>
            <person name="Alioto T."/>
            <person name="Gomez Garrido J."/>
        </authorList>
    </citation>
    <scope>NUCLEOTIDE SEQUENCE</scope>
</reference>
<feature type="chain" id="PRO_5034854952" evidence="2">
    <location>
        <begin position="27"/>
        <end position="689"/>
    </location>
</feature>